<protein>
    <submittedName>
        <fullName evidence="1">Uncharacterized protein</fullName>
    </submittedName>
</protein>
<dbReference type="Proteomes" id="UP000746503">
    <property type="component" value="Unassembled WGS sequence"/>
</dbReference>
<organism evidence="1 2">
    <name type="scientific">Streptomyces spiramenti</name>
    <dbReference type="NCBI Taxonomy" id="2720606"/>
    <lineage>
        <taxon>Bacteria</taxon>
        <taxon>Bacillati</taxon>
        <taxon>Actinomycetota</taxon>
        <taxon>Actinomycetes</taxon>
        <taxon>Kitasatosporales</taxon>
        <taxon>Streptomycetaceae</taxon>
        <taxon>Streptomyces</taxon>
    </lineage>
</organism>
<proteinExistence type="predicted"/>
<evidence type="ECO:0000313" key="2">
    <source>
        <dbReference type="Proteomes" id="UP000746503"/>
    </source>
</evidence>
<dbReference type="EMBL" id="JAAVJB010000022">
    <property type="protein sequence ID" value="NJP65679.1"/>
    <property type="molecule type" value="Genomic_DNA"/>
</dbReference>
<gene>
    <name evidence="1" type="ORF">HCJ92_05090</name>
</gene>
<comment type="caution">
    <text evidence="1">The sequence shown here is derived from an EMBL/GenBank/DDBJ whole genome shotgun (WGS) entry which is preliminary data.</text>
</comment>
<reference evidence="1 2" key="1">
    <citation type="submission" date="2020-03" db="EMBL/GenBank/DDBJ databases">
        <title>Draft genome of Streptomyces sp. ventii, isolated from the Axial Seamount in the Pacific Ocean, and resequencing of the two type strains Streptomyces lonarensis strain NCL 716 and Streptomyces bohaiensis strain 11A07.</title>
        <authorList>
            <person name="Loughran R.M."/>
            <person name="Pfannmuller K.M."/>
            <person name="Wasson B.J."/>
            <person name="Deadmond M.C."/>
            <person name="Paddock B.E."/>
            <person name="Koyack M.J."/>
            <person name="Gallegos D.A."/>
            <person name="Mitchell E.A."/>
            <person name="Ushijima B."/>
            <person name="Saw J.H."/>
            <person name="Mcphail K.L."/>
            <person name="Videau P."/>
        </authorList>
    </citation>
    <scope>NUCLEOTIDE SEQUENCE [LARGE SCALE GENOMIC DNA]</scope>
    <source>
        <strain evidence="2">5675061</strain>
    </source>
</reference>
<sequence length="103" mass="10938">MLDTAALERAVDTRADRLRRLPERRLRGAAADAALTLARELAARAQRLEEPGTTPRVLPDAGYFAVGDQVAVAGHDLAHALRHHGTAVELQEALALVSAAARG</sequence>
<accession>A0ABX1AEQ1</accession>
<evidence type="ECO:0000313" key="1">
    <source>
        <dbReference type="EMBL" id="NJP65679.1"/>
    </source>
</evidence>
<name>A0ABX1AEQ1_9ACTN</name>
<keyword evidence="2" id="KW-1185">Reference proteome</keyword>
<dbReference type="RefSeq" id="WP_167932208.1">
    <property type="nucleotide sequence ID" value="NZ_JAAVJB010000022.1"/>
</dbReference>